<gene>
    <name evidence="1" type="ORF">EDL96_05220</name>
</gene>
<dbReference type="RefSeq" id="WP_123824750.1">
    <property type="nucleotide sequence ID" value="NZ_RKMF01000005.1"/>
</dbReference>
<dbReference type="OrthoDB" id="4879013at2"/>
<dbReference type="AlphaFoldDB" id="A0A3N3ZR69"/>
<protein>
    <submittedName>
        <fullName evidence="1">Uncharacterized protein</fullName>
    </submittedName>
</protein>
<proteinExistence type="predicted"/>
<reference evidence="1 2" key="1">
    <citation type="submission" date="2018-10" db="EMBL/GenBank/DDBJ databases">
        <title>Kocuria sp. M5W7-7, whole genome shotgun sequence.</title>
        <authorList>
            <person name="Tuo L."/>
        </authorList>
    </citation>
    <scope>NUCLEOTIDE SEQUENCE [LARGE SCALE GENOMIC DNA]</scope>
    <source>
        <strain evidence="1 2">M5W7-7</strain>
    </source>
</reference>
<dbReference type="Proteomes" id="UP000270616">
    <property type="component" value="Unassembled WGS sequence"/>
</dbReference>
<dbReference type="EMBL" id="RKMF01000005">
    <property type="protein sequence ID" value="ROZ63755.1"/>
    <property type="molecule type" value="Genomic_DNA"/>
</dbReference>
<name>A0A3N3ZR69_9MICC</name>
<accession>A0A3N3ZR69</accession>
<organism evidence="1 2">
    <name type="scientific">Kocuria soli</name>
    <dbReference type="NCBI Taxonomy" id="2485125"/>
    <lineage>
        <taxon>Bacteria</taxon>
        <taxon>Bacillati</taxon>
        <taxon>Actinomycetota</taxon>
        <taxon>Actinomycetes</taxon>
        <taxon>Micrococcales</taxon>
        <taxon>Micrococcaceae</taxon>
        <taxon>Kocuria</taxon>
    </lineage>
</organism>
<comment type="caution">
    <text evidence="1">The sequence shown here is derived from an EMBL/GenBank/DDBJ whole genome shotgun (WGS) entry which is preliminary data.</text>
</comment>
<sequence length="259" mass="28701">MSQLRRGEALLARVDAEVRFEGADGPVTPEDAVLERTRHGMLGLMNRSLVRLAKEDGLEDHLPELRISYRSTTPGTYMIDMDLMDPRPPLTRAIAPVPAAKRDQMARWVRWGAELVSVTVQILPLILVATKVRISSEPDADGFSTMVIDDRRTVRVPGFISNLFDGTPEAAATHRALLATLYDPGLRSLVLVNDPSDPARRMETVVDLPEGFHHILAAADFHSIDAMIEMDDVPLREMLTRTTRRQAFSTGIAGMGRPN</sequence>
<evidence type="ECO:0000313" key="1">
    <source>
        <dbReference type="EMBL" id="ROZ63755.1"/>
    </source>
</evidence>
<evidence type="ECO:0000313" key="2">
    <source>
        <dbReference type="Proteomes" id="UP000270616"/>
    </source>
</evidence>
<keyword evidence="2" id="KW-1185">Reference proteome</keyword>